<reference evidence="2 3" key="1">
    <citation type="journal article" date="2016" name="Front. Microbiol.">
        <title>Comparative Genomics Analysis of Streptomyces Species Reveals Their Adaptation to the Marine Environment and Their Diversity at the Genomic Level.</title>
        <authorList>
            <person name="Tian X."/>
            <person name="Zhang Z."/>
            <person name="Yang T."/>
            <person name="Chen M."/>
            <person name="Li J."/>
            <person name="Chen F."/>
            <person name="Yang J."/>
            <person name="Li W."/>
            <person name="Zhang B."/>
            <person name="Zhang Z."/>
            <person name="Wu J."/>
            <person name="Zhang C."/>
            <person name="Long L."/>
            <person name="Xiao J."/>
        </authorList>
    </citation>
    <scope>NUCLEOTIDE SEQUENCE [LARGE SCALE GENOMIC DNA]</scope>
    <source>
        <strain evidence="2 3">SCSIO M10372</strain>
    </source>
</reference>
<evidence type="ECO:0000313" key="2">
    <source>
        <dbReference type="EMBL" id="OEV19410.1"/>
    </source>
</evidence>
<name>A0A1E7LT96_9ACTN</name>
<proteinExistence type="predicted"/>
<keyword evidence="1" id="KW-0812">Transmembrane</keyword>
<evidence type="ECO:0000313" key="3">
    <source>
        <dbReference type="Proteomes" id="UP000175971"/>
    </source>
</evidence>
<gene>
    <name evidence="2" type="ORF">AN221_16405</name>
</gene>
<evidence type="ECO:0000256" key="1">
    <source>
        <dbReference type="SAM" id="Phobius"/>
    </source>
</evidence>
<dbReference type="OrthoDB" id="3872738at2"/>
<organism evidence="2 3">
    <name type="scientific">Streptomyces nanshensis</name>
    <dbReference type="NCBI Taxonomy" id="518642"/>
    <lineage>
        <taxon>Bacteria</taxon>
        <taxon>Bacillati</taxon>
        <taxon>Actinomycetota</taxon>
        <taxon>Actinomycetes</taxon>
        <taxon>Kitasatosporales</taxon>
        <taxon>Streptomycetaceae</taxon>
        <taxon>Streptomyces</taxon>
    </lineage>
</organism>
<accession>A0A1E7LT96</accession>
<dbReference type="AlphaFoldDB" id="A0A1E7LT96"/>
<keyword evidence="1" id="KW-0472">Membrane</keyword>
<dbReference type="EMBL" id="LJGZ01000083">
    <property type="protein sequence ID" value="OEV19410.1"/>
    <property type="molecule type" value="Genomic_DNA"/>
</dbReference>
<comment type="caution">
    <text evidence="2">The sequence shown here is derived from an EMBL/GenBank/DDBJ whole genome shotgun (WGS) entry which is preliminary data.</text>
</comment>
<dbReference type="Proteomes" id="UP000175971">
    <property type="component" value="Unassembled WGS sequence"/>
</dbReference>
<sequence length="84" mass="9304">MEGELAVAWRYECGPCGVTTGWLPKAQASAKRSEHRSTFHPGMIPKVEVFESNARPIAKDPAALRMWAIIAVVCLAAWIIQLIR</sequence>
<protein>
    <submittedName>
        <fullName evidence="2">Uncharacterized protein</fullName>
    </submittedName>
</protein>
<keyword evidence="1" id="KW-1133">Transmembrane helix</keyword>
<keyword evidence="3" id="KW-1185">Reference proteome</keyword>
<feature type="transmembrane region" description="Helical" evidence="1">
    <location>
        <begin position="62"/>
        <end position="83"/>
    </location>
</feature>